<comment type="caution">
    <text evidence="2">The sequence shown here is derived from an EMBL/GenBank/DDBJ whole genome shotgun (WGS) entry which is preliminary data.</text>
</comment>
<dbReference type="SUPFAM" id="SSF51735">
    <property type="entry name" value="NAD(P)-binding Rossmann-fold domains"/>
    <property type="match status" value="1"/>
</dbReference>
<keyword evidence="3" id="KW-1185">Reference proteome</keyword>
<dbReference type="CDD" id="cd05233">
    <property type="entry name" value="SDR_c"/>
    <property type="match status" value="1"/>
</dbReference>
<organism evidence="2 3">
    <name type="scientific">Letharia columbiana</name>
    <dbReference type="NCBI Taxonomy" id="112416"/>
    <lineage>
        <taxon>Eukaryota</taxon>
        <taxon>Fungi</taxon>
        <taxon>Dikarya</taxon>
        <taxon>Ascomycota</taxon>
        <taxon>Pezizomycotina</taxon>
        <taxon>Lecanoromycetes</taxon>
        <taxon>OSLEUM clade</taxon>
        <taxon>Lecanoromycetidae</taxon>
        <taxon>Lecanorales</taxon>
        <taxon>Lecanorineae</taxon>
        <taxon>Parmeliaceae</taxon>
        <taxon>Letharia</taxon>
    </lineage>
</organism>
<dbReference type="Pfam" id="PF00106">
    <property type="entry name" value="adh_short"/>
    <property type="match status" value="1"/>
</dbReference>
<comment type="similarity">
    <text evidence="1">Belongs to the short-chain dehydrogenases/reductases (SDR) family.</text>
</comment>
<dbReference type="PANTHER" id="PTHR42760">
    <property type="entry name" value="SHORT-CHAIN DEHYDROGENASES/REDUCTASES FAMILY MEMBER"/>
    <property type="match status" value="1"/>
</dbReference>
<dbReference type="PRINTS" id="PR00081">
    <property type="entry name" value="GDHRDH"/>
</dbReference>
<dbReference type="OrthoDB" id="417891at2759"/>
<dbReference type="AlphaFoldDB" id="A0A8H6L6I2"/>
<dbReference type="GO" id="GO:0016616">
    <property type="term" value="F:oxidoreductase activity, acting on the CH-OH group of donors, NAD or NADP as acceptor"/>
    <property type="evidence" value="ECO:0007669"/>
    <property type="project" value="TreeGrafter"/>
</dbReference>
<dbReference type="InterPro" id="IPR002347">
    <property type="entry name" value="SDR_fam"/>
</dbReference>
<dbReference type="Gene3D" id="3.40.50.720">
    <property type="entry name" value="NAD(P)-binding Rossmann-like Domain"/>
    <property type="match status" value="1"/>
</dbReference>
<accession>A0A8H6L6I2</accession>
<proteinExistence type="inferred from homology"/>
<sequence>MGALSGMGRGIALALAREGVHVVCSDIKEECAQHGFEEDKHIPTHTVIANNGKTSAYQQCDMGNTAEKFTLIELTVKKFSKIDILINNAGV</sequence>
<dbReference type="GeneID" id="59286432"/>
<dbReference type="PANTHER" id="PTHR42760:SF124">
    <property type="entry name" value="SHORT-CHAIN DEHYDROGENASE_REDUCTASE"/>
    <property type="match status" value="1"/>
</dbReference>
<protein>
    <submittedName>
        <fullName evidence="2">Uncharacterized protein</fullName>
    </submittedName>
</protein>
<reference evidence="2 3" key="1">
    <citation type="journal article" date="2020" name="Genomics">
        <title>Complete, high-quality genomes from long-read metagenomic sequencing of two wolf lichen thalli reveals enigmatic genome architecture.</title>
        <authorList>
            <person name="McKenzie S.K."/>
            <person name="Walston R.F."/>
            <person name="Allen J.L."/>
        </authorList>
    </citation>
    <scope>NUCLEOTIDE SEQUENCE [LARGE SCALE GENOMIC DNA]</scope>
    <source>
        <strain evidence="2">WasteWater2</strain>
    </source>
</reference>
<name>A0A8H6L6I2_9LECA</name>
<dbReference type="EMBL" id="JACCJC010000015">
    <property type="protein sequence ID" value="KAF6237299.1"/>
    <property type="molecule type" value="Genomic_DNA"/>
</dbReference>
<dbReference type="InterPro" id="IPR036291">
    <property type="entry name" value="NAD(P)-bd_dom_sf"/>
</dbReference>
<gene>
    <name evidence="2" type="ORF">HO173_004768</name>
</gene>
<dbReference type="RefSeq" id="XP_037166627.1">
    <property type="nucleotide sequence ID" value="XM_037306689.1"/>
</dbReference>
<evidence type="ECO:0000313" key="2">
    <source>
        <dbReference type="EMBL" id="KAF6237299.1"/>
    </source>
</evidence>
<evidence type="ECO:0000256" key="1">
    <source>
        <dbReference type="ARBA" id="ARBA00006484"/>
    </source>
</evidence>
<evidence type="ECO:0000313" key="3">
    <source>
        <dbReference type="Proteomes" id="UP000578531"/>
    </source>
</evidence>
<dbReference type="Proteomes" id="UP000578531">
    <property type="component" value="Unassembled WGS sequence"/>
</dbReference>